<comment type="caution">
    <text evidence="3">The sequence shown here is derived from an EMBL/GenBank/DDBJ whole genome shotgun (WGS) entry which is preliminary data.</text>
</comment>
<feature type="domain" description="C2H2-type" evidence="2">
    <location>
        <begin position="7"/>
        <end position="28"/>
    </location>
</feature>
<protein>
    <recommendedName>
        <fullName evidence="2">C2H2-type domain-containing protein</fullName>
    </recommendedName>
</protein>
<dbReference type="GeneID" id="78777904"/>
<feature type="compositionally biased region" description="Basic and acidic residues" evidence="1">
    <location>
        <begin position="140"/>
        <end position="150"/>
    </location>
</feature>
<dbReference type="Proteomes" id="UP000483820">
    <property type="component" value="Chromosome X"/>
</dbReference>
<evidence type="ECO:0000259" key="2">
    <source>
        <dbReference type="PROSITE" id="PS00028"/>
    </source>
</evidence>
<sequence>MSFNAYCRECATHFADPFTKGQHVNIVHYGVPPPDPEISEDTFYAINSHVPQVRVKTCPVCLIHFSSLSACVFHVDTCHPSQQSCSLFRPTKEAVIYEWERLVEVIYPGTFALLRKNWRINRERCTNDDFSNTWSCTECEKKEKDKKKGDDDDDDDSLENDKIFIDTDDESDEY</sequence>
<evidence type="ECO:0000313" key="4">
    <source>
        <dbReference type="Proteomes" id="UP000483820"/>
    </source>
</evidence>
<proteinExistence type="predicted"/>
<dbReference type="CTD" id="78777904"/>
<evidence type="ECO:0000256" key="1">
    <source>
        <dbReference type="SAM" id="MobiDB-lite"/>
    </source>
</evidence>
<dbReference type="PROSITE" id="PS00028">
    <property type="entry name" value="ZINC_FINGER_C2H2_1"/>
    <property type="match status" value="1"/>
</dbReference>
<gene>
    <name evidence="3" type="ORF">GCK72_025322</name>
</gene>
<dbReference type="EMBL" id="WUAV01000006">
    <property type="protein sequence ID" value="KAF1748855.1"/>
    <property type="molecule type" value="Genomic_DNA"/>
</dbReference>
<dbReference type="RefSeq" id="XP_053579857.1">
    <property type="nucleotide sequence ID" value="XM_053736291.1"/>
</dbReference>
<dbReference type="AlphaFoldDB" id="A0A6A5G2F2"/>
<accession>A0A6A5G2F2</accession>
<feature type="region of interest" description="Disordered" evidence="1">
    <location>
        <begin position="140"/>
        <end position="174"/>
    </location>
</feature>
<dbReference type="KEGG" id="crq:GCK72_025322"/>
<dbReference type="InterPro" id="IPR013087">
    <property type="entry name" value="Znf_C2H2_type"/>
</dbReference>
<organism evidence="3 4">
    <name type="scientific">Caenorhabditis remanei</name>
    <name type="common">Caenorhabditis vulgaris</name>
    <dbReference type="NCBI Taxonomy" id="31234"/>
    <lineage>
        <taxon>Eukaryota</taxon>
        <taxon>Metazoa</taxon>
        <taxon>Ecdysozoa</taxon>
        <taxon>Nematoda</taxon>
        <taxon>Chromadorea</taxon>
        <taxon>Rhabditida</taxon>
        <taxon>Rhabditina</taxon>
        <taxon>Rhabditomorpha</taxon>
        <taxon>Rhabditoidea</taxon>
        <taxon>Rhabditidae</taxon>
        <taxon>Peloderinae</taxon>
        <taxon>Caenorhabditis</taxon>
    </lineage>
</organism>
<reference evidence="3 4" key="1">
    <citation type="submission" date="2019-12" db="EMBL/GenBank/DDBJ databases">
        <title>Chromosome-level assembly of the Caenorhabditis remanei genome.</title>
        <authorList>
            <person name="Teterina A.A."/>
            <person name="Willis J.H."/>
            <person name="Phillips P.C."/>
        </authorList>
    </citation>
    <scope>NUCLEOTIDE SEQUENCE [LARGE SCALE GENOMIC DNA]</scope>
    <source>
        <strain evidence="3 4">PX506</strain>
        <tissue evidence="3">Whole organism</tissue>
    </source>
</reference>
<name>A0A6A5G2F2_CAERE</name>
<evidence type="ECO:0000313" key="3">
    <source>
        <dbReference type="EMBL" id="KAF1748855.1"/>
    </source>
</evidence>